<dbReference type="WBParaSite" id="Hba_05403">
    <property type="protein sequence ID" value="Hba_05403"/>
    <property type="gene ID" value="Hba_05403"/>
</dbReference>
<evidence type="ECO:0000313" key="7">
    <source>
        <dbReference type="Proteomes" id="UP000095283"/>
    </source>
</evidence>
<evidence type="ECO:0000256" key="6">
    <source>
        <dbReference type="SAM" id="Phobius"/>
    </source>
</evidence>
<dbReference type="Pfam" id="PF01679">
    <property type="entry name" value="Pmp3"/>
    <property type="match status" value="1"/>
</dbReference>
<feature type="transmembrane region" description="Helical" evidence="6">
    <location>
        <begin position="63"/>
        <end position="82"/>
    </location>
</feature>
<reference evidence="8" key="1">
    <citation type="submission" date="2016-11" db="UniProtKB">
        <authorList>
            <consortium name="WormBaseParasite"/>
        </authorList>
    </citation>
    <scope>IDENTIFICATION</scope>
</reference>
<organism evidence="7 8">
    <name type="scientific">Heterorhabditis bacteriophora</name>
    <name type="common">Entomopathogenic nematode worm</name>
    <dbReference type="NCBI Taxonomy" id="37862"/>
    <lineage>
        <taxon>Eukaryota</taxon>
        <taxon>Metazoa</taxon>
        <taxon>Ecdysozoa</taxon>
        <taxon>Nematoda</taxon>
        <taxon>Chromadorea</taxon>
        <taxon>Rhabditida</taxon>
        <taxon>Rhabditina</taxon>
        <taxon>Rhabditomorpha</taxon>
        <taxon>Strongyloidea</taxon>
        <taxon>Heterorhabditidae</taxon>
        <taxon>Heterorhabditis</taxon>
    </lineage>
</organism>
<keyword evidence="3 6" id="KW-0812">Transmembrane</keyword>
<dbReference type="InterPro" id="IPR000612">
    <property type="entry name" value="PMP3"/>
</dbReference>
<keyword evidence="7" id="KW-1185">Reference proteome</keyword>
<evidence type="ECO:0000256" key="4">
    <source>
        <dbReference type="ARBA" id="ARBA00022989"/>
    </source>
</evidence>
<evidence type="ECO:0000256" key="1">
    <source>
        <dbReference type="ARBA" id="ARBA00004370"/>
    </source>
</evidence>
<dbReference type="GO" id="GO:0016020">
    <property type="term" value="C:membrane"/>
    <property type="evidence" value="ECO:0007669"/>
    <property type="project" value="UniProtKB-SubCell"/>
</dbReference>
<proteinExistence type="inferred from homology"/>
<protein>
    <submittedName>
        <fullName evidence="8">G_PROTEIN_RECEP_F1_2 domain-containing protein</fullName>
    </submittedName>
</protein>
<evidence type="ECO:0000256" key="5">
    <source>
        <dbReference type="ARBA" id="ARBA00023136"/>
    </source>
</evidence>
<evidence type="ECO:0000256" key="3">
    <source>
        <dbReference type="ARBA" id="ARBA00022692"/>
    </source>
</evidence>
<feature type="transmembrane region" description="Helical" evidence="6">
    <location>
        <begin position="88"/>
        <end position="112"/>
    </location>
</feature>
<comment type="subcellular location">
    <subcellularLocation>
        <location evidence="1">Membrane</location>
    </subcellularLocation>
</comment>
<comment type="similarity">
    <text evidence="2">Belongs to the UPF0057 (PMP3) family.</text>
</comment>
<evidence type="ECO:0000313" key="8">
    <source>
        <dbReference type="WBParaSite" id="Hba_05403"/>
    </source>
</evidence>
<name>A0A1I7WK43_HETBA</name>
<keyword evidence="5 6" id="KW-0472">Membrane</keyword>
<dbReference type="Proteomes" id="UP000095283">
    <property type="component" value="Unplaced"/>
</dbReference>
<keyword evidence="4 6" id="KW-1133">Transmembrane helix</keyword>
<dbReference type="AlphaFoldDB" id="A0A1I7WK43"/>
<evidence type="ECO:0000256" key="2">
    <source>
        <dbReference type="ARBA" id="ARBA00009530"/>
    </source>
</evidence>
<accession>A0A1I7WK43</accession>
<sequence>MLILIGIAYNYEFVWASFGASVKKSITKPRRNYNISVCKMSEKGDGQVFVVDNRPRDDLIKTILIIVLIIVFPPAAVAVQANECNVHVVISLFLMFFFVIPAYIHGVWFCFFRKAPEHVIA</sequence>